<dbReference type="AlphaFoldDB" id="A0A0F9X8I1"/>
<protein>
    <submittedName>
        <fullName evidence="1">Uncharacterized protein</fullName>
    </submittedName>
</protein>
<organism evidence="1">
    <name type="scientific">marine sediment metagenome</name>
    <dbReference type="NCBI Taxonomy" id="412755"/>
    <lineage>
        <taxon>unclassified sequences</taxon>
        <taxon>metagenomes</taxon>
        <taxon>ecological metagenomes</taxon>
    </lineage>
</organism>
<proteinExistence type="predicted"/>
<comment type="caution">
    <text evidence="1">The sequence shown here is derived from an EMBL/GenBank/DDBJ whole genome shotgun (WGS) entry which is preliminary data.</text>
</comment>
<dbReference type="EMBL" id="LAZR01000132">
    <property type="protein sequence ID" value="KKN87918.1"/>
    <property type="molecule type" value="Genomic_DNA"/>
</dbReference>
<gene>
    <name evidence="1" type="ORF">LCGC14_0252590</name>
</gene>
<reference evidence="1" key="1">
    <citation type="journal article" date="2015" name="Nature">
        <title>Complex archaea that bridge the gap between prokaryotes and eukaryotes.</title>
        <authorList>
            <person name="Spang A."/>
            <person name="Saw J.H."/>
            <person name="Jorgensen S.L."/>
            <person name="Zaremba-Niedzwiedzka K."/>
            <person name="Martijn J."/>
            <person name="Lind A.E."/>
            <person name="van Eijk R."/>
            <person name="Schleper C."/>
            <person name="Guy L."/>
            <person name="Ettema T.J."/>
        </authorList>
    </citation>
    <scope>NUCLEOTIDE SEQUENCE</scope>
</reference>
<evidence type="ECO:0000313" key="1">
    <source>
        <dbReference type="EMBL" id="KKN87918.1"/>
    </source>
</evidence>
<accession>A0A0F9X8I1</accession>
<name>A0A0F9X8I1_9ZZZZ</name>
<sequence length="99" mass="10547">MSAFDTIVMVDWSGGNDTGPTPRKDAIWAGVSRGGVSDAPVYLRNRSEAELWIATLIDAELAQGHRVMVGFDFPFGYPADFAGALTGSSDPFRQPPGVS</sequence>